<dbReference type="SUPFAM" id="SSF57850">
    <property type="entry name" value="RING/U-box"/>
    <property type="match status" value="1"/>
</dbReference>
<feature type="compositionally biased region" description="Polar residues" evidence="1">
    <location>
        <begin position="403"/>
        <end position="416"/>
    </location>
</feature>
<dbReference type="InterPro" id="IPR047134">
    <property type="entry name" value="RNF4"/>
</dbReference>
<accession>A0A0G2EFC4</accession>
<evidence type="ECO:0000256" key="1">
    <source>
        <dbReference type="SAM" id="MobiDB-lite"/>
    </source>
</evidence>
<evidence type="ECO:0000313" key="2">
    <source>
        <dbReference type="EMBL" id="KKY21154.1"/>
    </source>
</evidence>
<feature type="region of interest" description="Disordered" evidence="1">
    <location>
        <begin position="43"/>
        <end position="96"/>
    </location>
</feature>
<dbReference type="PANTHER" id="PTHR23041">
    <property type="entry name" value="RING FINGER DOMAIN-CONTAINING"/>
    <property type="match status" value="1"/>
</dbReference>
<reference evidence="2 3" key="2">
    <citation type="submission" date="2015-05" db="EMBL/GenBank/DDBJ databases">
        <authorList>
            <person name="Morales-Cruz A."/>
            <person name="Amrine K.C."/>
            <person name="Cantu D."/>
        </authorList>
    </citation>
    <scope>NUCLEOTIDE SEQUENCE [LARGE SCALE GENOMIC DNA]</scope>
    <source>
        <strain evidence="2">UCRPC4</strain>
    </source>
</reference>
<dbReference type="Gene3D" id="3.30.40.10">
    <property type="entry name" value="Zinc/RING finger domain, C3HC4 (zinc finger)"/>
    <property type="match status" value="2"/>
</dbReference>
<dbReference type="Proteomes" id="UP000053317">
    <property type="component" value="Unassembled WGS sequence"/>
</dbReference>
<dbReference type="InterPro" id="IPR013083">
    <property type="entry name" value="Znf_RING/FYVE/PHD"/>
</dbReference>
<feature type="region of interest" description="Disordered" evidence="1">
    <location>
        <begin position="1"/>
        <end position="20"/>
    </location>
</feature>
<gene>
    <name evidence="2" type="ORF">UCRPC4_g03850</name>
</gene>
<dbReference type="OrthoDB" id="6270329at2759"/>
<feature type="region of interest" description="Disordered" evidence="1">
    <location>
        <begin position="133"/>
        <end position="226"/>
    </location>
</feature>
<feature type="compositionally biased region" description="Basic and acidic residues" evidence="1">
    <location>
        <begin position="391"/>
        <end position="402"/>
    </location>
</feature>
<feature type="compositionally biased region" description="Polar residues" evidence="1">
    <location>
        <begin position="43"/>
        <end position="69"/>
    </location>
</feature>
<feature type="compositionally biased region" description="Low complexity" evidence="1">
    <location>
        <begin position="210"/>
        <end position="222"/>
    </location>
</feature>
<reference evidence="2 3" key="1">
    <citation type="submission" date="2015-05" db="EMBL/GenBank/DDBJ databases">
        <title>Distinctive expansion of gene families associated with plant cell wall degradation and secondary metabolism in the genomes of grapevine trunk pathogens.</title>
        <authorList>
            <person name="Lawrence D.P."/>
            <person name="Travadon R."/>
            <person name="Rolshausen P.E."/>
            <person name="Baumgartner K."/>
        </authorList>
    </citation>
    <scope>NUCLEOTIDE SEQUENCE [LARGE SCALE GENOMIC DNA]</scope>
    <source>
        <strain evidence="2">UCRPC4</strain>
    </source>
</reference>
<feature type="compositionally biased region" description="Basic and acidic residues" evidence="1">
    <location>
        <begin position="185"/>
        <end position="197"/>
    </location>
</feature>
<proteinExistence type="predicted"/>
<name>A0A0G2EFC4_PHACM</name>
<comment type="caution">
    <text evidence="2">The sequence shown here is derived from an EMBL/GenBank/DDBJ whole genome shotgun (WGS) entry which is preliminary data.</text>
</comment>
<dbReference type="AlphaFoldDB" id="A0A0G2EFC4"/>
<organism evidence="2 3">
    <name type="scientific">Phaeomoniella chlamydospora</name>
    <name type="common">Phaeoacremonium chlamydosporum</name>
    <dbReference type="NCBI Taxonomy" id="158046"/>
    <lineage>
        <taxon>Eukaryota</taxon>
        <taxon>Fungi</taxon>
        <taxon>Dikarya</taxon>
        <taxon>Ascomycota</taxon>
        <taxon>Pezizomycotina</taxon>
        <taxon>Eurotiomycetes</taxon>
        <taxon>Chaetothyriomycetidae</taxon>
        <taxon>Phaeomoniellales</taxon>
        <taxon>Phaeomoniellaceae</taxon>
        <taxon>Phaeomoniella</taxon>
    </lineage>
</organism>
<keyword evidence="3" id="KW-1185">Reference proteome</keyword>
<sequence length="416" mass="46308">MSGSWLPGSAPFNYNHTPSDASQYNLEIDLNLSLNYNLHSDQTFPNSSFGQSEQSDLHPASSSLSTFPEFQSLEEDASSRYSLPSPSLTPENRRRISIVDLTHSPPLNRHQPIERTYTDAELFGDDFFDDSLDPGFFEDMPRRRSPRQPRRGALTPAASTSRSQSLRQSNRRRSFHSEAGPSRADQQDREIREDRPIKRQRLGSSRPSTLLDQPALAPQQPEAEPPGDVAIEEVDLTEVNDPSSLAKALSKQREDAVKAAQQSTSADDGEGRTVLTSYKCPICMDVLEDATSTVCGTFVSLHGSCAIALLPLCLEHPWLIQVLIGHLFCHKCIMDTLKSSEFQRSDDIVWKAKGRCPICRKPLIRSDKADKTRTLIPLALELQVSTRPKGKGKEKEVERESPNMHNGITVNDNTGV</sequence>
<feature type="region of interest" description="Disordered" evidence="1">
    <location>
        <begin position="387"/>
        <end position="416"/>
    </location>
</feature>
<dbReference type="PANTHER" id="PTHR23041:SF78">
    <property type="entry name" value="E3 UBIQUITIN-PROTEIN LIGASE RNF4"/>
    <property type="match status" value="1"/>
</dbReference>
<evidence type="ECO:0000313" key="3">
    <source>
        <dbReference type="Proteomes" id="UP000053317"/>
    </source>
</evidence>
<feature type="compositionally biased region" description="Polar residues" evidence="1">
    <location>
        <begin position="79"/>
        <end position="90"/>
    </location>
</feature>
<dbReference type="EMBL" id="LCWF01000087">
    <property type="protein sequence ID" value="KKY21154.1"/>
    <property type="molecule type" value="Genomic_DNA"/>
</dbReference>
<protein>
    <submittedName>
        <fullName evidence="2">Putative c3hc4 type (Ring finger) zinc finger containing protein</fullName>
    </submittedName>
</protein>